<sequence>MQVCHAWPVDYMFVIDLQVYLNSIC</sequence>
<evidence type="ECO:0000313" key="1">
    <source>
        <dbReference type="EMBL" id="JAD49080.1"/>
    </source>
</evidence>
<reference evidence="1" key="2">
    <citation type="journal article" date="2015" name="Data Brief">
        <title>Shoot transcriptome of the giant reed, Arundo donax.</title>
        <authorList>
            <person name="Barrero R.A."/>
            <person name="Guerrero F.D."/>
            <person name="Moolhuijzen P."/>
            <person name="Goolsby J.A."/>
            <person name="Tidwell J."/>
            <person name="Bellgard S.E."/>
            <person name="Bellgard M.I."/>
        </authorList>
    </citation>
    <scope>NUCLEOTIDE SEQUENCE</scope>
    <source>
        <tissue evidence="1">Shoot tissue taken approximately 20 cm above the soil surface</tissue>
    </source>
</reference>
<name>A0A0A9AJI1_ARUDO</name>
<proteinExistence type="predicted"/>
<accession>A0A0A9AJI1</accession>
<reference evidence="1" key="1">
    <citation type="submission" date="2014-09" db="EMBL/GenBank/DDBJ databases">
        <authorList>
            <person name="Magalhaes I.L.F."/>
            <person name="Oliveira U."/>
            <person name="Santos F.R."/>
            <person name="Vidigal T.H.D.A."/>
            <person name="Brescovit A.D."/>
            <person name="Santos A.J."/>
        </authorList>
    </citation>
    <scope>NUCLEOTIDE SEQUENCE</scope>
    <source>
        <tissue evidence="1">Shoot tissue taken approximately 20 cm above the soil surface</tissue>
    </source>
</reference>
<dbReference type="AlphaFoldDB" id="A0A0A9AJI1"/>
<organism evidence="1">
    <name type="scientific">Arundo donax</name>
    <name type="common">Giant reed</name>
    <name type="synonym">Donax arundinaceus</name>
    <dbReference type="NCBI Taxonomy" id="35708"/>
    <lineage>
        <taxon>Eukaryota</taxon>
        <taxon>Viridiplantae</taxon>
        <taxon>Streptophyta</taxon>
        <taxon>Embryophyta</taxon>
        <taxon>Tracheophyta</taxon>
        <taxon>Spermatophyta</taxon>
        <taxon>Magnoliopsida</taxon>
        <taxon>Liliopsida</taxon>
        <taxon>Poales</taxon>
        <taxon>Poaceae</taxon>
        <taxon>PACMAD clade</taxon>
        <taxon>Arundinoideae</taxon>
        <taxon>Arundineae</taxon>
        <taxon>Arundo</taxon>
    </lineage>
</organism>
<dbReference type="EMBL" id="GBRH01248815">
    <property type="protein sequence ID" value="JAD49080.1"/>
    <property type="molecule type" value="Transcribed_RNA"/>
</dbReference>
<protein>
    <submittedName>
        <fullName evidence="1">Uncharacterized protein</fullName>
    </submittedName>
</protein>